<keyword evidence="2" id="KW-0963">Cytoplasm</keyword>
<dbReference type="GO" id="GO:0035145">
    <property type="term" value="C:exon-exon junction complex"/>
    <property type="evidence" value="ECO:0007669"/>
    <property type="project" value="TreeGrafter"/>
</dbReference>
<evidence type="ECO:0000259" key="4">
    <source>
        <dbReference type="SMART" id="SM00543"/>
    </source>
</evidence>
<feature type="domain" description="MIF4G" evidence="4">
    <location>
        <begin position="571"/>
        <end position="784"/>
    </location>
</feature>
<evidence type="ECO:0000256" key="3">
    <source>
        <dbReference type="SAM" id="MobiDB-lite"/>
    </source>
</evidence>
<evidence type="ECO:0000313" key="6">
    <source>
        <dbReference type="Proteomes" id="UP000290900"/>
    </source>
</evidence>
<feature type="compositionally biased region" description="Polar residues" evidence="3">
    <location>
        <begin position="929"/>
        <end position="961"/>
    </location>
</feature>
<dbReference type="Pfam" id="PF02854">
    <property type="entry name" value="MIF4G"/>
    <property type="match status" value="1"/>
</dbReference>
<dbReference type="InParanoid" id="A0A448YHH8"/>
<feature type="domain" description="MIF4G" evidence="4">
    <location>
        <begin position="372"/>
        <end position="556"/>
    </location>
</feature>
<evidence type="ECO:0000313" key="5">
    <source>
        <dbReference type="EMBL" id="VEU20370.1"/>
    </source>
</evidence>
<dbReference type="InterPro" id="IPR039762">
    <property type="entry name" value="Nmd2/UPF2"/>
</dbReference>
<reference evidence="5 6" key="1">
    <citation type="submission" date="2018-12" db="EMBL/GenBank/DDBJ databases">
        <authorList>
            <person name="Tiukova I."/>
            <person name="Dainat J."/>
        </authorList>
    </citation>
    <scope>NUCLEOTIDE SEQUENCE [LARGE SCALE GENOMIC DNA]</scope>
</reference>
<dbReference type="PANTHER" id="PTHR12839:SF7">
    <property type="entry name" value="REGULATOR OF NONSENSE TRANSCRIPTS 2"/>
    <property type="match status" value="1"/>
</dbReference>
<protein>
    <submittedName>
        <fullName evidence="5">DEKNAAC101085</fullName>
    </submittedName>
</protein>
<dbReference type="GO" id="GO:0000184">
    <property type="term" value="P:nuclear-transcribed mRNA catabolic process, nonsense-mediated decay"/>
    <property type="evidence" value="ECO:0007669"/>
    <property type="project" value="InterPro"/>
</dbReference>
<proteinExistence type="predicted"/>
<name>A0A448YHH8_BRENA</name>
<dbReference type="SUPFAM" id="SSF48371">
    <property type="entry name" value="ARM repeat"/>
    <property type="match status" value="2"/>
</dbReference>
<feature type="compositionally biased region" description="Low complexity" evidence="3">
    <location>
        <begin position="918"/>
        <end position="928"/>
    </location>
</feature>
<comment type="subcellular location">
    <subcellularLocation>
        <location evidence="1">Cytoplasm</location>
    </subcellularLocation>
</comment>
<evidence type="ECO:0000256" key="1">
    <source>
        <dbReference type="ARBA" id="ARBA00004496"/>
    </source>
</evidence>
<dbReference type="STRING" id="13370.A0A448YHH8"/>
<dbReference type="Gene3D" id="1.25.40.180">
    <property type="match status" value="3"/>
</dbReference>
<dbReference type="Pfam" id="PF04050">
    <property type="entry name" value="Upf2"/>
    <property type="match status" value="1"/>
</dbReference>
<organism evidence="5 6">
    <name type="scientific">Brettanomyces naardenensis</name>
    <name type="common">Yeast</name>
    <dbReference type="NCBI Taxonomy" id="13370"/>
    <lineage>
        <taxon>Eukaryota</taxon>
        <taxon>Fungi</taxon>
        <taxon>Dikarya</taxon>
        <taxon>Ascomycota</taxon>
        <taxon>Saccharomycotina</taxon>
        <taxon>Pichiomycetes</taxon>
        <taxon>Pichiales</taxon>
        <taxon>Pichiaceae</taxon>
        <taxon>Brettanomyces</taxon>
    </lineage>
</organism>
<dbReference type="InterPro" id="IPR007193">
    <property type="entry name" value="Upf2/Nmd2_C"/>
</dbReference>
<feature type="compositionally biased region" description="Acidic residues" evidence="3">
    <location>
        <begin position="814"/>
        <end position="890"/>
    </location>
</feature>
<evidence type="ECO:0000256" key="2">
    <source>
        <dbReference type="ARBA" id="ARBA00022490"/>
    </source>
</evidence>
<feature type="region of interest" description="Disordered" evidence="3">
    <location>
        <begin position="805"/>
        <end position="902"/>
    </location>
</feature>
<dbReference type="AlphaFoldDB" id="A0A448YHH8"/>
<dbReference type="EMBL" id="CAACVR010000003">
    <property type="protein sequence ID" value="VEU20370.1"/>
    <property type="molecule type" value="Genomic_DNA"/>
</dbReference>
<dbReference type="InterPro" id="IPR016024">
    <property type="entry name" value="ARM-type_fold"/>
</dbReference>
<sequence length="1013" mass="115499">MDTTHRSSLCHLNSLAWNGQQSSPATAKLDSSLKKNTAFIKKIRTSIDANSESSLLDGIAKLSLEKYLNELLSAVSEALTRVSKGPDVNAAVEVVSALHQRFDTRLTPFIMLYFAHFLAPLSTPLSERDEKDRLSKLKNLVILLMEFSLSGIFTTVDVMPEDELPRYLSRLKSKQLLMIVPCLREVLSMEFASGNTLSIASSFVKQFSEYLTKENEFLPEESRGFLLKLLDLYTENAVAMTERLYTDISSKHQKAQIIALKTGHIQETMEAEAAQLQTRFDKFQAFCETSAKYMGSRAPKLVTPLEQRSTSDAKVQIVSSSSKVTTDLSLWESDDAKKFYSGVPELSTLVPDAILSQGDGKTEDESKGTQMTDIMIRLDECISPKDVDKVVQDYWLSGLNNKASRNRLFRHFTESIEIYKFRNYARFLKINQSYMPELLDDLIDRLDKSLRFQMHHDAMTEKVILFFGELVKFKLIPIHVLFHKVRTLILNVDVSNNIEILSLLFDSCGRMLLYDAEYSDHTKELIALLGTLKDTRTFSPSDSQAVKIFLLSLYPPSVNKVAFTDGRTNEEKFMTFLVKQGLTADNYKIILAAFKRIDWANEINVRRIEEIFSKPEEVSYELIPEFAKIFRHLCIGNMQSSLKVHVIDSLLESIIVGLEDNDYRKNRTRLAEVRYLAELFNLKMLGKSLITTVLYRILCNSHKDNYPTPAEVCEVDPPESFFRVRLICTLLSNLSLLRISSKKVNSDLRVFYRFFDYYTWTKVQPLPMEIVGKLDDLSVSLQEQEQQFERSSNFKDSVERLQKVMVEQGLRSEETEEVEETEEGEEAEDEIDEIEVEEEIDVESDEESEEETDETEEESDEDAEEETEEESEEDTEEESVSESDPEDTDELYSREVEERFNEELEKELGKLRLEAMTSSKSSAILSGSGNLSSPSMLLKANSGTGSPAESRSGSDNGNRFTFLSHAGQKVAARALKLPENAKFTRNYTEETEKIRREKEAIKSIVLSSLQRSE</sequence>
<dbReference type="SMART" id="SM00543">
    <property type="entry name" value="MIF4G"/>
    <property type="match status" value="2"/>
</dbReference>
<dbReference type="OrthoDB" id="27832at2759"/>
<dbReference type="FunCoup" id="A0A448YHH8">
    <property type="interactions" value="1032"/>
</dbReference>
<keyword evidence="6" id="KW-1185">Reference proteome</keyword>
<dbReference type="GO" id="GO:0003723">
    <property type="term" value="F:RNA binding"/>
    <property type="evidence" value="ECO:0007669"/>
    <property type="project" value="InterPro"/>
</dbReference>
<dbReference type="Proteomes" id="UP000290900">
    <property type="component" value="Unassembled WGS sequence"/>
</dbReference>
<gene>
    <name evidence="5" type="ORF">BRENAR_LOCUS1105</name>
</gene>
<feature type="compositionally biased region" description="Basic and acidic residues" evidence="3">
    <location>
        <begin position="891"/>
        <end position="902"/>
    </location>
</feature>
<dbReference type="PANTHER" id="PTHR12839">
    <property type="entry name" value="NONSENSE-MEDIATED MRNA DECAY PROTEIN 2 UP-FRAMESHIFT SUPPRESSOR 2"/>
    <property type="match status" value="1"/>
</dbReference>
<feature type="region of interest" description="Disordered" evidence="3">
    <location>
        <begin position="916"/>
        <end position="961"/>
    </location>
</feature>
<accession>A0A448YHH8</accession>
<dbReference type="GO" id="GO:0005737">
    <property type="term" value="C:cytoplasm"/>
    <property type="evidence" value="ECO:0007669"/>
    <property type="project" value="UniProtKB-SubCell"/>
</dbReference>
<dbReference type="InterPro" id="IPR003890">
    <property type="entry name" value="MIF4G-like_typ-3"/>
</dbReference>